<evidence type="ECO:0000313" key="1">
    <source>
        <dbReference type="EMBL" id="MCG2462661.1"/>
    </source>
</evidence>
<dbReference type="Proteomes" id="UP001200642">
    <property type="component" value="Unassembled WGS sequence"/>
</dbReference>
<comment type="caution">
    <text evidence="1">The sequence shown here is derived from an EMBL/GenBank/DDBJ whole genome shotgun (WGS) entry which is preliminary data.</text>
</comment>
<dbReference type="AlphaFoldDB" id="A0AAE3JQZ0"/>
<protein>
    <submittedName>
        <fullName evidence="1">Uncharacterized protein</fullName>
    </submittedName>
</protein>
<accession>A0AAE3JQZ0</accession>
<dbReference type="RefSeq" id="WP_317903797.1">
    <property type="nucleotide sequence ID" value="NZ_JAIRBC010000039.1"/>
</dbReference>
<evidence type="ECO:0000313" key="2">
    <source>
        <dbReference type="Proteomes" id="UP001200642"/>
    </source>
</evidence>
<dbReference type="EMBL" id="JAIRBC010000039">
    <property type="protein sequence ID" value="MCG2462661.1"/>
    <property type="molecule type" value="Genomic_DNA"/>
</dbReference>
<name>A0AAE3JQZ0_9FLAO</name>
<proteinExistence type="predicted"/>
<keyword evidence="2" id="KW-1185">Reference proteome</keyword>
<sequence>MMAQKILILTALIQFSRKGFDHGVSHRQFDKQSLHPAFFYMSAISLASRSVLLVR</sequence>
<gene>
    <name evidence="1" type="ORF">K8352_18005</name>
</gene>
<organism evidence="1 2">
    <name type="scientific">Cerina litoralis</name>
    <dbReference type="NCBI Taxonomy" id="2874477"/>
    <lineage>
        <taxon>Bacteria</taxon>
        <taxon>Pseudomonadati</taxon>
        <taxon>Bacteroidota</taxon>
        <taxon>Flavobacteriia</taxon>
        <taxon>Flavobacteriales</taxon>
        <taxon>Flavobacteriaceae</taxon>
        <taxon>Cerina</taxon>
    </lineage>
</organism>
<reference evidence="1" key="1">
    <citation type="submission" date="2023-02" db="EMBL/GenBank/DDBJ databases">
        <title>Genome of Flavobacteriaceae gen. nov. sp. strain F89.</title>
        <authorList>
            <person name="Wang Y."/>
        </authorList>
    </citation>
    <scope>NUCLEOTIDE SEQUENCE</scope>
    <source>
        <strain evidence="1">F89</strain>
    </source>
</reference>